<dbReference type="HOGENOM" id="CLU_1476670_0_0_1"/>
<evidence type="ECO:0000256" key="4">
    <source>
        <dbReference type="ARBA" id="ARBA00022553"/>
    </source>
</evidence>
<name>B4M9Y9_DROVI</name>
<dbReference type="EMBL" id="CH940655">
    <property type="protein sequence ID" value="EDW66048.1"/>
    <property type="molecule type" value="Genomic_DNA"/>
</dbReference>
<gene>
    <name evidence="7" type="primary">Dvir\GJ15816</name>
    <name evidence="7" type="ORF">Dvir_GJ15816</name>
</gene>
<sequence>MSTKAQDTQGPLAFERDPACPLSAVPSDESEPTADILDIDRPCKDNDIGPVPLDNYTFSESDKHDVCLQSRRDSSTNPERPYSLNNMDSEPDLKEPLGPCGDYVEQSHTPCIKLDNKDNFYSRNPITGSGLNGDGVGGLKPKKLKNREGNPVTGEGYKPGATDFIQPAIKEGSQPMNSNNNGTRVPPGGYSSGLW</sequence>
<dbReference type="AlphaFoldDB" id="B4M9Y9"/>
<evidence type="ECO:0000313" key="7">
    <source>
        <dbReference type="EMBL" id="EDW66048.1"/>
    </source>
</evidence>
<keyword evidence="4" id="KW-0597">Phosphoprotein</keyword>
<dbReference type="GO" id="GO:0005634">
    <property type="term" value="C:nucleus"/>
    <property type="evidence" value="ECO:0007669"/>
    <property type="project" value="UniProtKB-SubCell"/>
</dbReference>
<feature type="compositionally biased region" description="Basic and acidic residues" evidence="6">
    <location>
        <begin position="38"/>
        <end position="47"/>
    </location>
</feature>
<feature type="compositionally biased region" description="Polar residues" evidence="6">
    <location>
        <begin position="174"/>
        <end position="183"/>
    </location>
</feature>
<evidence type="ECO:0000256" key="3">
    <source>
        <dbReference type="ARBA" id="ARBA00022490"/>
    </source>
</evidence>
<keyword evidence="8" id="KW-1185">Reference proteome</keyword>
<keyword evidence="5" id="KW-0539">Nucleus</keyword>
<dbReference type="eggNOG" id="ENOG502TAMY">
    <property type="taxonomic scope" value="Eukaryota"/>
</dbReference>
<evidence type="ECO:0000256" key="6">
    <source>
        <dbReference type="SAM" id="MobiDB-lite"/>
    </source>
</evidence>
<dbReference type="Proteomes" id="UP000008792">
    <property type="component" value="Unassembled WGS sequence"/>
</dbReference>
<evidence type="ECO:0000256" key="2">
    <source>
        <dbReference type="ARBA" id="ARBA00004496"/>
    </source>
</evidence>
<evidence type="ECO:0000256" key="1">
    <source>
        <dbReference type="ARBA" id="ARBA00004123"/>
    </source>
</evidence>
<reference evidence="7 8" key="1">
    <citation type="journal article" date="2007" name="Nature">
        <title>Evolution of genes and genomes on the Drosophila phylogeny.</title>
        <authorList>
            <consortium name="Drosophila 12 Genomes Consortium"/>
            <person name="Clark A.G."/>
            <person name="Eisen M.B."/>
            <person name="Smith D.R."/>
            <person name="Bergman C.M."/>
            <person name="Oliver B."/>
            <person name="Markow T.A."/>
            <person name="Kaufman T.C."/>
            <person name="Kellis M."/>
            <person name="Gelbart W."/>
            <person name="Iyer V.N."/>
            <person name="Pollard D.A."/>
            <person name="Sackton T.B."/>
            <person name="Larracuente A.M."/>
            <person name="Singh N.D."/>
            <person name="Abad J.P."/>
            <person name="Abt D.N."/>
            <person name="Adryan B."/>
            <person name="Aguade M."/>
            <person name="Akashi H."/>
            <person name="Anderson W.W."/>
            <person name="Aquadro C.F."/>
            <person name="Ardell D.H."/>
            <person name="Arguello R."/>
            <person name="Artieri C.G."/>
            <person name="Barbash D.A."/>
            <person name="Barker D."/>
            <person name="Barsanti P."/>
            <person name="Batterham P."/>
            <person name="Batzoglou S."/>
            <person name="Begun D."/>
            <person name="Bhutkar A."/>
            <person name="Blanco E."/>
            <person name="Bosak S.A."/>
            <person name="Bradley R.K."/>
            <person name="Brand A.D."/>
            <person name="Brent M.R."/>
            <person name="Brooks A.N."/>
            <person name="Brown R.H."/>
            <person name="Butlin R.K."/>
            <person name="Caggese C."/>
            <person name="Calvi B.R."/>
            <person name="Bernardo de Carvalho A."/>
            <person name="Caspi A."/>
            <person name="Castrezana S."/>
            <person name="Celniker S.E."/>
            <person name="Chang J.L."/>
            <person name="Chapple C."/>
            <person name="Chatterji S."/>
            <person name="Chinwalla A."/>
            <person name="Civetta A."/>
            <person name="Clifton S.W."/>
            <person name="Comeron J.M."/>
            <person name="Costello J.C."/>
            <person name="Coyne J.A."/>
            <person name="Daub J."/>
            <person name="David R.G."/>
            <person name="Delcher A.L."/>
            <person name="Delehaunty K."/>
            <person name="Do C.B."/>
            <person name="Ebling H."/>
            <person name="Edwards K."/>
            <person name="Eickbush T."/>
            <person name="Evans J.D."/>
            <person name="Filipski A."/>
            <person name="Findeiss S."/>
            <person name="Freyhult E."/>
            <person name="Fulton L."/>
            <person name="Fulton R."/>
            <person name="Garcia A.C."/>
            <person name="Gardiner A."/>
            <person name="Garfield D.A."/>
            <person name="Garvin B.E."/>
            <person name="Gibson G."/>
            <person name="Gilbert D."/>
            <person name="Gnerre S."/>
            <person name="Godfrey J."/>
            <person name="Good R."/>
            <person name="Gotea V."/>
            <person name="Gravely B."/>
            <person name="Greenberg A.J."/>
            <person name="Griffiths-Jones S."/>
            <person name="Gross S."/>
            <person name="Guigo R."/>
            <person name="Gustafson E.A."/>
            <person name="Haerty W."/>
            <person name="Hahn M.W."/>
            <person name="Halligan D.L."/>
            <person name="Halpern A.L."/>
            <person name="Halter G.M."/>
            <person name="Han M.V."/>
            <person name="Heger A."/>
            <person name="Hillier L."/>
            <person name="Hinrichs A.S."/>
            <person name="Holmes I."/>
            <person name="Hoskins R.A."/>
            <person name="Hubisz M.J."/>
            <person name="Hultmark D."/>
            <person name="Huntley M.A."/>
            <person name="Jaffe D.B."/>
            <person name="Jagadeeshan S."/>
            <person name="Jeck W.R."/>
            <person name="Johnson J."/>
            <person name="Jones C.D."/>
            <person name="Jordan W.C."/>
            <person name="Karpen G.H."/>
            <person name="Kataoka E."/>
            <person name="Keightley P.D."/>
            <person name="Kheradpour P."/>
            <person name="Kirkness E.F."/>
            <person name="Koerich L.B."/>
            <person name="Kristiansen K."/>
            <person name="Kudrna D."/>
            <person name="Kulathinal R.J."/>
            <person name="Kumar S."/>
            <person name="Kwok R."/>
            <person name="Lander E."/>
            <person name="Langley C.H."/>
            <person name="Lapoint R."/>
            <person name="Lazzaro B.P."/>
            <person name="Lee S.J."/>
            <person name="Levesque L."/>
            <person name="Li R."/>
            <person name="Lin C.F."/>
            <person name="Lin M.F."/>
            <person name="Lindblad-Toh K."/>
            <person name="Llopart A."/>
            <person name="Long M."/>
            <person name="Low L."/>
            <person name="Lozovsky E."/>
            <person name="Lu J."/>
            <person name="Luo M."/>
            <person name="Machado C.A."/>
            <person name="Makalowski W."/>
            <person name="Marzo M."/>
            <person name="Matsuda M."/>
            <person name="Matzkin L."/>
            <person name="McAllister B."/>
            <person name="McBride C.S."/>
            <person name="McKernan B."/>
            <person name="McKernan K."/>
            <person name="Mendez-Lago M."/>
            <person name="Minx P."/>
            <person name="Mollenhauer M.U."/>
            <person name="Montooth K."/>
            <person name="Mount S.M."/>
            <person name="Mu X."/>
            <person name="Myers E."/>
            <person name="Negre B."/>
            <person name="Newfeld S."/>
            <person name="Nielsen R."/>
            <person name="Noor M.A."/>
            <person name="O'Grady P."/>
            <person name="Pachter L."/>
            <person name="Papaceit M."/>
            <person name="Parisi M.J."/>
            <person name="Parisi M."/>
            <person name="Parts L."/>
            <person name="Pedersen J.S."/>
            <person name="Pesole G."/>
            <person name="Phillippy A.M."/>
            <person name="Ponting C.P."/>
            <person name="Pop M."/>
            <person name="Porcelli D."/>
            <person name="Powell J.R."/>
            <person name="Prohaska S."/>
            <person name="Pruitt K."/>
            <person name="Puig M."/>
            <person name="Quesneville H."/>
            <person name="Ram K.R."/>
            <person name="Rand D."/>
            <person name="Rasmussen M.D."/>
            <person name="Reed L.K."/>
            <person name="Reenan R."/>
            <person name="Reily A."/>
            <person name="Remington K.A."/>
            <person name="Rieger T.T."/>
            <person name="Ritchie M.G."/>
            <person name="Robin C."/>
            <person name="Rogers Y.H."/>
            <person name="Rohde C."/>
            <person name="Rozas J."/>
            <person name="Rubenfield M.J."/>
            <person name="Ruiz A."/>
            <person name="Russo S."/>
            <person name="Salzberg S.L."/>
            <person name="Sanchez-Gracia A."/>
            <person name="Saranga D.J."/>
            <person name="Sato H."/>
            <person name="Schaeffer S.W."/>
            <person name="Schatz M.C."/>
            <person name="Schlenke T."/>
            <person name="Schwartz R."/>
            <person name="Segarra C."/>
            <person name="Singh R.S."/>
            <person name="Sirot L."/>
            <person name="Sirota M."/>
            <person name="Sisneros N.B."/>
            <person name="Smith C.D."/>
            <person name="Smith T.F."/>
            <person name="Spieth J."/>
            <person name="Stage D.E."/>
            <person name="Stark A."/>
            <person name="Stephan W."/>
            <person name="Strausberg R.L."/>
            <person name="Strempel S."/>
            <person name="Sturgill D."/>
            <person name="Sutton G."/>
            <person name="Sutton G.G."/>
            <person name="Tao W."/>
            <person name="Teichmann S."/>
            <person name="Tobari Y.N."/>
            <person name="Tomimura Y."/>
            <person name="Tsolas J.M."/>
            <person name="Valente V.L."/>
            <person name="Venter E."/>
            <person name="Venter J.C."/>
            <person name="Vicario S."/>
            <person name="Vieira F.G."/>
            <person name="Vilella A.J."/>
            <person name="Villasante A."/>
            <person name="Walenz B."/>
            <person name="Wang J."/>
            <person name="Wasserman M."/>
            <person name="Watts T."/>
            <person name="Wilson D."/>
            <person name="Wilson R.K."/>
            <person name="Wing R.A."/>
            <person name="Wolfner M.F."/>
            <person name="Wong A."/>
            <person name="Wong G.K."/>
            <person name="Wu C.I."/>
            <person name="Wu G."/>
            <person name="Yamamoto D."/>
            <person name="Yang H.P."/>
            <person name="Yang S.P."/>
            <person name="Yorke J.A."/>
            <person name="Yoshida K."/>
            <person name="Zdobnov E."/>
            <person name="Zhang P."/>
            <person name="Zhang Y."/>
            <person name="Zimin A.V."/>
            <person name="Baldwin J."/>
            <person name="Abdouelleil A."/>
            <person name="Abdulkadir J."/>
            <person name="Abebe A."/>
            <person name="Abera B."/>
            <person name="Abreu J."/>
            <person name="Acer S.C."/>
            <person name="Aftuck L."/>
            <person name="Alexander A."/>
            <person name="An P."/>
            <person name="Anderson E."/>
            <person name="Anderson S."/>
            <person name="Arachi H."/>
            <person name="Azer M."/>
            <person name="Bachantsang P."/>
            <person name="Barry A."/>
            <person name="Bayul T."/>
            <person name="Berlin A."/>
            <person name="Bessette D."/>
            <person name="Bloom T."/>
            <person name="Blye J."/>
            <person name="Boguslavskiy L."/>
            <person name="Bonnet C."/>
            <person name="Boukhgalter B."/>
            <person name="Bourzgui I."/>
            <person name="Brown A."/>
            <person name="Cahill P."/>
            <person name="Channer S."/>
            <person name="Cheshatsang Y."/>
            <person name="Chuda L."/>
            <person name="Citroen M."/>
            <person name="Collymore A."/>
            <person name="Cooke P."/>
            <person name="Costello M."/>
            <person name="D'Aco K."/>
            <person name="Daza R."/>
            <person name="De Haan G."/>
            <person name="DeGray S."/>
            <person name="DeMaso C."/>
            <person name="Dhargay N."/>
            <person name="Dooley K."/>
            <person name="Dooley E."/>
            <person name="Doricent M."/>
            <person name="Dorje P."/>
            <person name="Dorjee K."/>
            <person name="Dupes A."/>
            <person name="Elong R."/>
            <person name="Falk J."/>
            <person name="Farina A."/>
            <person name="Faro S."/>
            <person name="Ferguson D."/>
            <person name="Fisher S."/>
            <person name="Foley C.D."/>
            <person name="Franke A."/>
            <person name="Friedrich D."/>
            <person name="Gadbois L."/>
            <person name="Gearin G."/>
            <person name="Gearin C.R."/>
            <person name="Giannoukos G."/>
            <person name="Goode T."/>
            <person name="Graham J."/>
            <person name="Grandbois E."/>
            <person name="Grewal S."/>
            <person name="Gyaltsen K."/>
            <person name="Hafez N."/>
            <person name="Hagos B."/>
            <person name="Hall J."/>
            <person name="Henson C."/>
            <person name="Hollinger A."/>
            <person name="Honan T."/>
            <person name="Huard M.D."/>
            <person name="Hughes L."/>
            <person name="Hurhula B."/>
            <person name="Husby M.E."/>
            <person name="Kamat A."/>
            <person name="Kanga B."/>
            <person name="Kashin S."/>
            <person name="Khazanovich D."/>
            <person name="Kisner P."/>
            <person name="Lance K."/>
            <person name="Lara M."/>
            <person name="Lee W."/>
            <person name="Lennon N."/>
            <person name="Letendre F."/>
            <person name="LeVine R."/>
            <person name="Lipovsky A."/>
            <person name="Liu X."/>
            <person name="Liu J."/>
            <person name="Liu S."/>
            <person name="Lokyitsang T."/>
            <person name="Lokyitsang Y."/>
            <person name="Lubonja R."/>
            <person name="Lui A."/>
            <person name="MacDonald P."/>
            <person name="Magnisalis V."/>
            <person name="Maru K."/>
            <person name="Matthews C."/>
            <person name="McCusker W."/>
            <person name="McDonough S."/>
            <person name="Mehta T."/>
            <person name="Meldrim J."/>
            <person name="Meneus L."/>
            <person name="Mihai O."/>
            <person name="Mihalev A."/>
            <person name="Mihova T."/>
            <person name="Mittelman R."/>
            <person name="Mlenga V."/>
            <person name="Montmayeur A."/>
            <person name="Mulrain L."/>
            <person name="Navidi A."/>
            <person name="Naylor J."/>
            <person name="Negash T."/>
            <person name="Nguyen T."/>
            <person name="Nguyen N."/>
            <person name="Nicol R."/>
            <person name="Norbu C."/>
            <person name="Norbu N."/>
            <person name="Novod N."/>
            <person name="O'Neill B."/>
            <person name="Osman S."/>
            <person name="Markiewicz E."/>
            <person name="Oyono O.L."/>
            <person name="Patti C."/>
            <person name="Phunkhang P."/>
            <person name="Pierre F."/>
            <person name="Priest M."/>
            <person name="Raghuraman S."/>
            <person name="Rege F."/>
            <person name="Reyes R."/>
            <person name="Rise C."/>
            <person name="Rogov P."/>
            <person name="Ross K."/>
            <person name="Ryan E."/>
            <person name="Settipalli S."/>
            <person name="Shea T."/>
            <person name="Sherpa N."/>
            <person name="Shi L."/>
            <person name="Shih D."/>
            <person name="Sparrow T."/>
            <person name="Spaulding J."/>
            <person name="Stalker J."/>
            <person name="Stange-Thomann N."/>
            <person name="Stavropoulos S."/>
            <person name="Stone C."/>
            <person name="Strader C."/>
            <person name="Tesfaye S."/>
            <person name="Thomson T."/>
            <person name="Thoulutsang Y."/>
            <person name="Thoulutsang D."/>
            <person name="Topham K."/>
            <person name="Topping I."/>
            <person name="Tsamla T."/>
            <person name="Vassiliev H."/>
            <person name="Vo A."/>
            <person name="Wangchuk T."/>
            <person name="Wangdi T."/>
            <person name="Weiand M."/>
            <person name="Wilkinson J."/>
            <person name="Wilson A."/>
            <person name="Yadav S."/>
            <person name="Young G."/>
            <person name="Yu Q."/>
            <person name="Zembek L."/>
            <person name="Zhong D."/>
            <person name="Zimmer A."/>
            <person name="Zwirko Z."/>
            <person name="Jaffe D.B."/>
            <person name="Alvarez P."/>
            <person name="Brockman W."/>
            <person name="Butler J."/>
            <person name="Chin C."/>
            <person name="Gnerre S."/>
            <person name="Grabherr M."/>
            <person name="Kleber M."/>
            <person name="Mauceli E."/>
            <person name="MacCallum I."/>
        </authorList>
    </citation>
    <scope>NUCLEOTIDE SEQUENCE [LARGE SCALE GENOMIC DNA]</scope>
    <source>
        <strain evidence="8">Tucson 15010-1051.87</strain>
    </source>
</reference>
<dbReference type="PhylomeDB" id="B4M9Y9"/>
<dbReference type="InParanoid" id="B4M9Y9"/>
<dbReference type="STRING" id="7244.B4M9Y9"/>
<evidence type="ECO:0000256" key="5">
    <source>
        <dbReference type="ARBA" id="ARBA00023242"/>
    </source>
</evidence>
<feature type="region of interest" description="Disordered" evidence="6">
    <location>
        <begin position="1"/>
        <end position="101"/>
    </location>
</feature>
<accession>B4M9Y9</accession>
<feature type="compositionally biased region" description="Basic and acidic residues" evidence="6">
    <location>
        <begin position="60"/>
        <end position="74"/>
    </location>
</feature>
<feature type="region of interest" description="Disordered" evidence="6">
    <location>
        <begin position="126"/>
        <end position="195"/>
    </location>
</feature>
<dbReference type="OrthoDB" id="6367565at2759"/>
<evidence type="ECO:0000313" key="8">
    <source>
        <dbReference type="Proteomes" id="UP000008792"/>
    </source>
</evidence>
<dbReference type="GO" id="GO:0005737">
    <property type="term" value="C:cytoplasm"/>
    <property type="evidence" value="ECO:0007669"/>
    <property type="project" value="UniProtKB-SubCell"/>
</dbReference>
<protein>
    <submittedName>
        <fullName evidence="7">Uncharacterized protein</fullName>
    </submittedName>
</protein>
<proteinExistence type="predicted"/>
<dbReference type="InterPro" id="IPR033335">
    <property type="entry name" value="JUPITER"/>
</dbReference>
<dbReference type="OMA" id="CGDYVEQ"/>
<comment type="subcellular location">
    <subcellularLocation>
        <location evidence="2">Cytoplasm</location>
    </subcellularLocation>
    <subcellularLocation>
        <location evidence="1">Nucleus</location>
    </subcellularLocation>
</comment>
<dbReference type="KEGG" id="dvi:6634428"/>
<feature type="compositionally biased region" description="Polar residues" evidence="6">
    <location>
        <begin position="75"/>
        <end position="88"/>
    </location>
</feature>
<organism evidence="7 8">
    <name type="scientific">Drosophila virilis</name>
    <name type="common">Fruit fly</name>
    <dbReference type="NCBI Taxonomy" id="7244"/>
    <lineage>
        <taxon>Eukaryota</taxon>
        <taxon>Metazoa</taxon>
        <taxon>Ecdysozoa</taxon>
        <taxon>Arthropoda</taxon>
        <taxon>Hexapoda</taxon>
        <taxon>Insecta</taxon>
        <taxon>Pterygota</taxon>
        <taxon>Neoptera</taxon>
        <taxon>Endopterygota</taxon>
        <taxon>Diptera</taxon>
        <taxon>Brachycera</taxon>
        <taxon>Muscomorpha</taxon>
        <taxon>Ephydroidea</taxon>
        <taxon>Drosophilidae</taxon>
        <taxon>Drosophila</taxon>
    </lineage>
</organism>
<dbReference type="Pfam" id="PF17054">
    <property type="entry name" value="JUPITER"/>
    <property type="match status" value="1"/>
</dbReference>
<keyword evidence="3" id="KW-0963">Cytoplasm</keyword>